<dbReference type="GeneTree" id="ENSGT01120000271815"/>
<reference evidence="1 2" key="1">
    <citation type="submission" date="2012-03" db="EMBL/GenBank/DDBJ databases">
        <title>Whole Genome Assembly of Papio anubis.</title>
        <authorList>
            <person name="Liu Y.L."/>
            <person name="Abraham K.A."/>
            <person name="Akbar H.A."/>
            <person name="Ali S.A."/>
            <person name="Anosike U.A."/>
            <person name="Aqrawi P.A."/>
            <person name="Arias F.A."/>
            <person name="Attaway T.A."/>
            <person name="Awwad R.A."/>
            <person name="Babu C.B."/>
            <person name="Bandaranaike D.B."/>
            <person name="Battles P.B."/>
            <person name="Bell A.B."/>
            <person name="Beltran B.B."/>
            <person name="Berhane-Mersha D.B."/>
            <person name="Bess C.B."/>
            <person name="Bickham C.B."/>
            <person name="Bolden T.B."/>
            <person name="Carter K.C."/>
            <person name="Chau D.C."/>
            <person name="Chavez A.C."/>
            <person name="Clerc-Blankenburg K.C."/>
            <person name="Coyle M.C."/>
            <person name="Dao M.D."/>
            <person name="Davila M.L.D."/>
            <person name="Davy-Carroll L.D."/>
            <person name="Denson S.D."/>
            <person name="Dinh H.D."/>
            <person name="Fernandez S.F."/>
            <person name="Fernando P.F."/>
            <person name="Forbes L.F."/>
            <person name="Francis C.F."/>
            <person name="Francisco L.F."/>
            <person name="Fu Q.F."/>
            <person name="Garcia-Iii R.G."/>
            <person name="Garrett T.G."/>
            <person name="Gross S.G."/>
            <person name="Gubbala S.G."/>
            <person name="Hirani K.H."/>
            <person name="Hogues M.H."/>
            <person name="Hollins B.H."/>
            <person name="Jackson L.J."/>
            <person name="Javaid M.J."/>
            <person name="Jhangiani S.J."/>
            <person name="Johnson A.J."/>
            <person name="Johnson B.J."/>
            <person name="Jones J.J."/>
            <person name="Joshi V.J."/>
            <person name="Kalu J.K."/>
            <person name="Khan N.K."/>
            <person name="Korchina V.K."/>
            <person name="Kovar C.K."/>
            <person name="Lago L.L."/>
            <person name="Lara F.L."/>
            <person name="Le T.-K.L."/>
            <person name="Lee S.L."/>
            <person name="Legall-Iii F.L."/>
            <person name="Lemon S.L."/>
            <person name="Liu J.L."/>
            <person name="Liu Y.-S.L."/>
            <person name="Liyanage D.L."/>
            <person name="Lopez J.L."/>
            <person name="Lorensuhewa L.L."/>
            <person name="Mata R.M."/>
            <person name="Mathew T.M."/>
            <person name="Mercado C.M."/>
            <person name="Mercado I.M."/>
            <person name="Morales K.M."/>
            <person name="Morgan M.M."/>
            <person name="Munidasa M.M."/>
            <person name="Ngo D.N."/>
            <person name="Nguyen L.N."/>
            <person name="Nguyen T.N."/>
            <person name="Nguyen N.N."/>
            <person name="Obregon M.O."/>
            <person name="Okwuonu G.O."/>
            <person name="Ongeri F.O."/>
            <person name="Onwere C.O."/>
            <person name="Osifeso I.O."/>
            <person name="Parra A.P."/>
            <person name="Patil S.P."/>
            <person name="Perez A.P."/>
            <person name="Perez Y.P."/>
            <person name="Pham C.P."/>
            <person name="Pu L.-L.P."/>
            <person name="Puazo M.P."/>
            <person name="Quiroz J.Q."/>
            <person name="Rouhana J.R."/>
            <person name="Ruiz M.R."/>
            <person name="Ruiz S.-J.R."/>
            <person name="Saada N.S."/>
            <person name="Santibanez J.S."/>
            <person name="Scheel M.S."/>
            <person name="Schneider B.S."/>
            <person name="Simmons D.S."/>
            <person name="Sisson I.S."/>
            <person name="Tang L.-Y.T."/>
            <person name="Thornton R.T."/>
            <person name="Tisius J.T."/>
            <person name="Toledanes G.T."/>
            <person name="Trejos Z.T."/>
            <person name="Usmani K.U."/>
            <person name="Varghese R.V."/>
            <person name="Vattathil S.V."/>
            <person name="Vee V.V."/>
            <person name="Walker D.W."/>
            <person name="Weissenberger G.W."/>
            <person name="White C.W."/>
            <person name="Williams A.W."/>
            <person name="Woodworth J.W."/>
            <person name="Wright R.W."/>
            <person name="Zhu Y.Z."/>
            <person name="Han Y.H."/>
            <person name="Newsham I.N."/>
            <person name="Nazareth L.N."/>
            <person name="Worley K.W."/>
            <person name="Muzny D.M."/>
            <person name="Rogers J.R."/>
            <person name="Gibbs R.G."/>
        </authorList>
    </citation>
    <scope>NUCLEOTIDE SEQUENCE [LARGE SCALE GENOMIC DNA]</scope>
</reference>
<dbReference type="Proteomes" id="UP000028761">
    <property type="component" value="Chromosome 11"/>
</dbReference>
<dbReference type="PANTHER" id="PTHR12138:SF161">
    <property type="entry name" value="SECRETED PROTEIN"/>
    <property type="match status" value="1"/>
</dbReference>
<dbReference type="PANTHER" id="PTHR12138">
    <property type="entry name" value="PRIMATE-EXPANDED PROTEIN FAMILY"/>
    <property type="match status" value="1"/>
</dbReference>
<reference evidence="1" key="3">
    <citation type="submission" date="2025-09" db="UniProtKB">
        <authorList>
            <consortium name="Ensembl"/>
        </authorList>
    </citation>
    <scope>IDENTIFICATION</scope>
</reference>
<dbReference type="Ensembl" id="ENSPANT00000046826.2">
    <property type="protein sequence ID" value="ENSPANP00000043529.2"/>
    <property type="gene ID" value="ENSPANG00000032092.2"/>
</dbReference>
<protein>
    <submittedName>
        <fullName evidence="1">Uncharacterized protein</fullName>
    </submittedName>
</protein>
<proteinExistence type="predicted"/>
<dbReference type="AlphaFoldDB" id="A0A2I3N6B2"/>
<dbReference type="Bgee" id="ENSPANG00000032092">
    <property type="expression patterns" value="Expressed in postnatal subventricular zone and 7 other cell types or tissues"/>
</dbReference>
<reference evidence="1" key="2">
    <citation type="submission" date="2025-08" db="UniProtKB">
        <authorList>
            <consortium name="Ensembl"/>
        </authorList>
    </citation>
    <scope>IDENTIFICATION</scope>
</reference>
<dbReference type="OMA" id="CCQTPEL"/>
<organism evidence="1 2">
    <name type="scientific">Papio anubis</name>
    <name type="common">Olive baboon</name>
    <dbReference type="NCBI Taxonomy" id="9555"/>
    <lineage>
        <taxon>Eukaryota</taxon>
        <taxon>Metazoa</taxon>
        <taxon>Chordata</taxon>
        <taxon>Craniata</taxon>
        <taxon>Vertebrata</taxon>
        <taxon>Euteleostomi</taxon>
        <taxon>Mammalia</taxon>
        <taxon>Eutheria</taxon>
        <taxon>Euarchontoglires</taxon>
        <taxon>Primates</taxon>
        <taxon>Haplorrhini</taxon>
        <taxon>Catarrhini</taxon>
        <taxon>Cercopithecidae</taxon>
        <taxon>Cercopithecinae</taxon>
        <taxon>Papio</taxon>
    </lineage>
</organism>
<name>A0A2I3N6B2_PAPAN</name>
<dbReference type="PRINTS" id="PR02045">
    <property type="entry name" value="F138DOMAIN"/>
</dbReference>
<evidence type="ECO:0000313" key="1">
    <source>
        <dbReference type="Ensembl" id="ENSPANP00000043529.2"/>
    </source>
</evidence>
<keyword evidence="2" id="KW-1185">Reference proteome</keyword>
<accession>A0A2I3N6B2</accession>
<evidence type="ECO:0000313" key="2">
    <source>
        <dbReference type="Proteomes" id="UP000028761"/>
    </source>
</evidence>
<sequence>MYLFRDGVSLLSPRLECSGAISAHCNFHLPGSSDSLTSASQVAEITGARYHTQLIFVFLVEIGFHRVGQAGLRLLSSGDPPALASQSAGITGV</sequence>